<feature type="domain" description="Secretion system C-terminal sorting" evidence="1">
    <location>
        <begin position="500"/>
        <end position="575"/>
    </location>
</feature>
<dbReference type="STRING" id="1073327.SAMN04488108_4060"/>
<dbReference type="RefSeq" id="WP_073573658.1">
    <property type="nucleotide sequence ID" value="NZ_FRXN01000008.1"/>
</dbReference>
<reference evidence="3" key="1">
    <citation type="submission" date="2016-12" db="EMBL/GenBank/DDBJ databases">
        <authorList>
            <person name="Varghese N."/>
            <person name="Submissions S."/>
        </authorList>
    </citation>
    <scope>NUCLEOTIDE SEQUENCE [LARGE SCALE GENOMIC DNA]</scope>
    <source>
        <strain evidence="3">DSM 25035</strain>
    </source>
</reference>
<dbReference type="OrthoDB" id="1121493at2"/>
<accession>A0A1M7ZKQ9</accession>
<keyword evidence="3" id="KW-1185">Reference proteome</keyword>
<dbReference type="NCBIfam" id="TIGR04183">
    <property type="entry name" value="Por_Secre_tail"/>
    <property type="match status" value="1"/>
</dbReference>
<dbReference type="Pfam" id="PF18962">
    <property type="entry name" value="Por_Secre_tail"/>
    <property type="match status" value="1"/>
</dbReference>
<evidence type="ECO:0000313" key="2">
    <source>
        <dbReference type="EMBL" id="SHO65399.1"/>
    </source>
</evidence>
<gene>
    <name evidence="2" type="ORF">SAMN04488108_4060</name>
</gene>
<proteinExistence type="predicted"/>
<dbReference type="Proteomes" id="UP000184609">
    <property type="component" value="Unassembled WGS sequence"/>
</dbReference>
<dbReference type="InterPro" id="IPR026444">
    <property type="entry name" value="Secre_tail"/>
</dbReference>
<protein>
    <submittedName>
        <fullName evidence="2">Por secretion system C-terminal sorting domain-containing protein</fullName>
    </submittedName>
</protein>
<dbReference type="EMBL" id="FRXN01000008">
    <property type="protein sequence ID" value="SHO65399.1"/>
    <property type="molecule type" value="Genomic_DNA"/>
</dbReference>
<organism evidence="2 3">
    <name type="scientific">Algoriphagus zhangzhouensis</name>
    <dbReference type="NCBI Taxonomy" id="1073327"/>
    <lineage>
        <taxon>Bacteria</taxon>
        <taxon>Pseudomonadati</taxon>
        <taxon>Bacteroidota</taxon>
        <taxon>Cytophagia</taxon>
        <taxon>Cytophagales</taxon>
        <taxon>Cyclobacteriaceae</taxon>
        <taxon>Algoriphagus</taxon>
    </lineage>
</organism>
<evidence type="ECO:0000259" key="1">
    <source>
        <dbReference type="Pfam" id="PF18962"/>
    </source>
</evidence>
<dbReference type="AlphaFoldDB" id="A0A1M7ZKQ9"/>
<dbReference type="PANTHER" id="PTHR24273:SF32">
    <property type="entry name" value="HYALIN"/>
    <property type="match status" value="1"/>
</dbReference>
<feature type="non-terminal residue" evidence="2">
    <location>
        <position position="1"/>
    </location>
</feature>
<sequence>APANVIVGTDPGLCEASNVDLGEAQSGDNCGGVQVTNDAPAIFPLGLTIVNWRAEDAAGNVTSASQEVWVEDREAPTVLTQNITLTIQEGEQVEVLPENIDAGSTDNCGSLTLSLDKTLFTDLDEGENTVLLTVEENAGHSSSATALVTIIVNWNPTCEIAAIANNISVELDRKGFASISPREVDNGSFSDCGRIVGETLSQSDFSCVDVGDNLVVYTITDAEGNQAEAILIVTVIDPEAPTISRTPKSITEAFTDGQIFEIPDYRISYPATDNCFVSEFIQIPEPGTILDAQGTYPIILMARDTYGNESQASFDLILSSSGGKGRGKNKFVRNESLIPVPWNTPEKEIASIGFERDNNGQKEELPVIWDLSTYNGLVPGTYEIHGQVQDEEPVLIRVKVAEKTMPEEILILENELTEILQKDQVLATLETIDPEDDQHEYQVLESKDLEVKGNQLIWIGETQKANYPLEFRVKSIDRVGQVIEKDMILERRIDQADFEMYPNPATDFVQLQVNLTGPSHVSIQVFDLAGKILIKDEGEYERGFNKSLEVKSFAAGTYLVQVQINFQIEMKRLIIKK</sequence>
<name>A0A1M7ZKQ9_9BACT</name>
<evidence type="ECO:0000313" key="3">
    <source>
        <dbReference type="Proteomes" id="UP000184609"/>
    </source>
</evidence>
<dbReference type="PANTHER" id="PTHR24273">
    <property type="entry name" value="FI04643P-RELATED"/>
    <property type="match status" value="1"/>
</dbReference>